<keyword evidence="3" id="KW-0813">Transport</keyword>
<evidence type="ECO:0000256" key="5">
    <source>
        <dbReference type="ARBA" id="ARBA00022692"/>
    </source>
</evidence>
<proteinExistence type="inferred from homology"/>
<keyword evidence="5 8" id="KW-0812">Transmembrane</keyword>
<feature type="non-terminal residue" evidence="9">
    <location>
        <position position="1"/>
    </location>
</feature>
<evidence type="ECO:0000256" key="6">
    <source>
        <dbReference type="ARBA" id="ARBA00022989"/>
    </source>
</evidence>
<evidence type="ECO:0000256" key="2">
    <source>
        <dbReference type="ARBA" id="ARBA00007935"/>
    </source>
</evidence>
<keyword evidence="6 8" id="KW-1133">Transmembrane helix</keyword>
<evidence type="ECO:0000256" key="1">
    <source>
        <dbReference type="ARBA" id="ARBA00004651"/>
    </source>
</evidence>
<dbReference type="GO" id="GO:0033214">
    <property type="term" value="P:siderophore-iron import into cell"/>
    <property type="evidence" value="ECO:0007669"/>
    <property type="project" value="TreeGrafter"/>
</dbReference>
<dbReference type="Proteomes" id="UP001230629">
    <property type="component" value="Unassembled WGS sequence"/>
</dbReference>
<dbReference type="Pfam" id="PF01032">
    <property type="entry name" value="FecCD"/>
    <property type="match status" value="1"/>
</dbReference>
<evidence type="ECO:0000256" key="8">
    <source>
        <dbReference type="SAM" id="Phobius"/>
    </source>
</evidence>
<dbReference type="InterPro" id="IPR000522">
    <property type="entry name" value="ABC_transptr_permease_BtuC"/>
</dbReference>
<comment type="similarity">
    <text evidence="2">Belongs to the binding-protein-dependent transport system permease family. FecCD subfamily.</text>
</comment>
<comment type="caution">
    <text evidence="9">The sequence shown here is derived from an EMBL/GenBank/DDBJ whole genome shotgun (WGS) entry which is preliminary data.</text>
</comment>
<protein>
    <submittedName>
        <fullName evidence="9">Iron chelate uptake ABC transporter family permease subunit</fullName>
    </submittedName>
</protein>
<dbReference type="GO" id="GO:0022857">
    <property type="term" value="F:transmembrane transporter activity"/>
    <property type="evidence" value="ECO:0007669"/>
    <property type="project" value="InterPro"/>
</dbReference>
<dbReference type="GO" id="GO:0005886">
    <property type="term" value="C:plasma membrane"/>
    <property type="evidence" value="ECO:0007669"/>
    <property type="project" value="UniProtKB-SubCell"/>
</dbReference>
<dbReference type="PANTHER" id="PTHR30472">
    <property type="entry name" value="FERRIC ENTEROBACTIN TRANSPORT SYSTEM PERMEASE PROTEIN"/>
    <property type="match status" value="1"/>
</dbReference>
<evidence type="ECO:0000256" key="7">
    <source>
        <dbReference type="ARBA" id="ARBA00023136"/>
    </source>
</evidence>
<reference evidence="9" key="1">
    <citation type="submission" date="2023-05" db="EMBL/GenBank/DDBJ databases">
        <title>Cataloging the Phylogenetic Diversity of Human Bladder Bacteria.</title>
        <authorList>
            <person name="Du J."/>
        </authorList>
    </citation>
    <scope>NUCLEOTIDE SEQUENCE</scope>
    <source>
        <strain evidence="9">UMB8703</strain>
    </source>
</reference>
<dbReference type="Gene3D" id="1.10.3470.10">
    <property type="entry name" value="ABC transporter involved in vitamin B12 uptake, BtuC"/>
    <property type="match status" value="1"/>
</dbReference>
<evidence type="ECO:0000256" key="4">
    <source>
        <dbReference type="ARBA" id="ARBA00022475"/>
    </source>
</evidence>
<name>A0AAW6XVV9_STRAG</name>
<keyword evidence="7 8" id="KW-0472">Membrane</keyword>
<dbReference type="EMBL" id="JASOIH010000685">
    <property type="protein sequence ID" value="MDK6900900.1"/>
    <property type="molecule type" value="Genomic_DNA"/>
</dbReference>
<comment type="subcellular location">
    <subcellularLocation>
        <location evidence="1">Cell membrane</location>
        <topology evidence="1">Multi-pass membrane protein</topology>
    </subcellularLocation>
</comment>
<evidence type="ECO:0000313" key="10">
    <source>
        <dbReference type="Proteomes" id="UP001230629"/>
    </source>
</evidence>
<dbReference type="AlphaFoldDB" id="A0AAW6XVV9"/>
<evidence type="ECO:0000313" key="9">
    <source>
        <dbReference type="EMBL" id="MDK6900900.1"/>
    </source>
</evidence>
<gene>
    <name evidence="9" type="ORF">QP229_13170</name>
</gene>
<feature type="non-terminal residue" evidence="9">
    <location>
        <position position="77"/>
    </location>
</feature>
<dbReference type="SUPFAM" id="SSF81345">
    <property type="entry name" value="ABC transporter involved in vitamin B12 uptake, BtuC"/>
    <property type="match status" value="1"/>
</dbReference>
<dbReference type="InterPro" id="IPR037294">
    <property type="entry name" value="ABC_BtuC-like"/>
</dbReference>
<organism evidence="9 10">
    <name type="scientific">Streptococcus agalactiae</name>
    <dbReference type="NCBI Taxonomy" id="1311"/>
    <lineage>
        <taxon>Bacteria</taxon>
        <taxon>Bacillati</taxon>
        <taxon>Bacillota</taxon>
        <taxon>Bacilli</taxon>
        <taxon>Lactobacillales</taxon>
        <taxon>Streptococcaceae</taxon>
        <taxon>Streptococcus</taxon>
    </lineage>
</organism>
<sequence>SYTVGELRLPRAALAVVAGACFGAAGTTFQTLLRNQLASPDVIGISAGASAAGVVAILFFDLSAMAVSAWALLGGLA</sequence>
<accession>A0AAW6XVV9</accession>
<evidence type="ECO:0000256" key="3">
    <source>
        <dbReference type="ARBA" id="ARBA00022448"/>
    </source>
</evidence>
<dbReference type="PANTHER" id="PTHR30472:SF24">
    <property type="entry name" value="FERRIC ENTEROBACTIN TRANSPORT SYSTEM PERMEASE PROTEIN FEPG"/>
    <property type="match status" value="1"/>
</dbReference>
<keyword evidence="4" id="KW-1003">Cell membrane</keyword>
<dbReference type="RefSeq" id="WP_285312435.1">
    <property type="nucleotide sequence ID" value="NZ_JASOIH010000685.1"/>
</dbReference>
<feature type="transmembrane region" description="Helical" evidence="8">
    <location>
        <begin position="45"/>
        <end position="73"/>
    </location>
</feature>
<feature type="transmembrane region" description="Helical" evidence="8">
    <location>
        <begin position="12"/>
        <end position="33"/>
    </location>
</feature>